<feature type="domain" description="WCX" evidence="2">
    <location>
        <begin position="218"/>
        <end position="293"/>
    </location>
</feature>
<dbReference type="RefSeq" id="WP_154288361.1">
    <property type="nucleotide sequence ID" value="NZ_WKJI01000004.1"/>
</dbReference>
<reference evidence="3 4" key="1">
    <citation type="submission" date="2019-11" db="EMBL/GenBank/DDBJ databases">
        <authorList>
            <person name="Cheng Q."/>
            <person name="Yang Z."/>
        </authorList>
    </citation>
    <scope>NUCLEOTIDE SEQUENCE [LARGE SCALE GENOMIC DNA]</scope>
    <source>
        <strain evidence="3 4">HX-22-1</strain>
    </source>
</reference>
<dbReference type="Pfam" id="PF25583">
    <property type="entry name" value="WCX"/>
    <property type="match status" value="1"/>
</dbReference>
<dbReference type="AlphaFoldDB" id="A0A7K0FQM0"/>
<dbReference type="InterPro" id="IPR051534">
    <property type="entry name" value="CBASS_pafABC_assoc_protein"/>
</dbReference>
<evidence type="ECO:0000313" key="4">
    <source>
        <dbReference type="Proteomes" id="UP000462931"/>
    </source>
</evidence>
<name>A0A7K0FQM0_9SPHI</name>
<protein>
    <submittedName>
        <fullName evidence="3">WYL domain-containing protein</fullName>
    </submittedName>
</protein>
<dbReference type="PANTHER" id="PTHR34580">
    <property type="match status" value="1"/>
</dbReference>
<dbReference type="InterPro" id="IPR057727">
    <property type="entry name" value="WCX_dom"/>
</dbReference>
<sequence>MSKKEVINRYSLIINRIRKSPATLKDINNYLERESEIQGYDFRISKRTLKRDLEDIFSLYKIDIQYDFSTKVYRIVSQDEPDLNNRMLEAFDTFNALNQTEGISRFIHFEKRRPNGTENFHGILHAIQNSKMIKYIYHKYWNDEISTRLIAPYGLKEFKNRWYVIGKDEKDGEVKTFGLDRITQLEITAKKFNYPSGFDLNERFANCFGIINPKDLKPEKIVLSFDVEQGKYIKSFPLHSSQQVLKDNAQEFQISLNVLTSFDFIMEILSYGDRVKIIQPKGLRNEIRNIYMRALENFR</sequence>
<dbReference type="PANTHER" id="PTHR34580:SF9">
    <property type="entry name" value="SLL5097 PROTEIN"/>
    <property type="match status" value="1"/>
</dbReference>
<evidence type="ECO:0000259" key="1">
    <source>
        <dbReference type="Pfam" id="PF13280"/>
    </source>
</evidence>
<feature type="domain" description="WYL" evidence="1">
    <location>
        <begin position="119"/>
        <end position="187"/>
    </location>
</feature>
<dbReference type="Proteomes" id="UP000462931">
    <property type="component" value="Unassembled WGS sequence"/>
</dbReference>
<accession>A0A7K0FQM0</accession>
<evidence type="ECO:0000259" key="2">
    <source>
        <dbReference type="Pfam" id="PF25583"/>
    </source>
</evidence>
<keyword evidence="4" id="KW-1185">Reference proteome</keyword>
<dbReference type="EMBL" id="WKJI01000004">
    <property type="protein sequence ID" value="MRX48268.1"/>
    <property type="molecule type" value="Genomic_DNA"/>
</dbReference>
<gene>
    <name evidence="3" type="ORF">GJJ64_13800</name>
</gene>
<dbReference type="InterPro" id="IPR026881">
    <property type="entry name" value="WYL_dom"/>
</dbReference>
<comment type="caution">
    <text evidence="3">The sequence shown here is derived from an EMBL/GenBank/DDBJ whole genome shotgun (WGS) entry which is preliminary data.</text>
</comment>
<dbReference type="Pfam" id="PF13280">
    <property type="entry name" value="WYL"/>
    <property type="match status" value="1"/>
</dbReference>
<dbReference type="PROSITE" id="PS52050">
    <property type="entry name" value="WYL"/>
    <property type="match status" value="1"/>
</dbReference>
<organism evidence="3 4">
    <name type="scientific">Pedobacter puniceum</name>
    <dbReference type="NCBI Taxonomy" id="2666136"/>
    <lineage>
        <taxon>Bacteria</taxon>
        <taxon>Pseudomonadati</taxon>
        <taxon>Bacteroidota</taxon>
        <taxon>Sphingobacteriia</taxon>
        <taxon>Sphingobacteriales</taxon>
        <taxon>Sphingobacteriaceae</taxon>
        <taxon>Pedobacter</taxon>
    </lineage>
</organism>
<proteinExistence type="predicted"/>
<evidence type="ECO:0000313" key="3">
    <source>
        <dbReference type="EMBL" id="MRX48268.1"/>
    </source>
</evidence>